<keyword evidence="12" id="KW-1185">Reference proteome</keyword>
<dbReference type="Proteomes" id="UP000078576">
    <property type="component" value="Unassembled WGS sequence"/>
</dbReference>
<keyword evidence="4 8" id="KW-0378">Hydrolase</keyword>
<evidence type="ECO:0000256" key="2">
    <source>
        <dbReference type="ARBA" id="ARBA00013274"/>
    </source>
</evidence>
<dbReference type="PANTHER" id="PTHR10728:SF33">
    <property type="entry name" value="LYSOPHOSPHOLIPASE 1-RELATED"/>
    <property type="match status" value="1"/>
</dbReference>
<keyword evidence="5 8" id="KW-0442">Lipid degradation</keyword>
<evidence type="ECO:0000256" key="7">
    <source>
        <dbReference type="ARBA" id="ARBA00023180"/>
    </source>
</evidence>
<sequence>MLFLLFLSLAPAGALAASTYEPVPAACPSTTLVRSADGISDSEATWITGRKPVADAALETWLATALPSVDTSSLPTLALTISGGGFRSLLTGAGVIQALDGRDSSLSTAGLYQALTYHAGLSGGAWLLSSIAAENWPTISSLRDNVWQTQLAGGILNASSSATTADYEQIADDIIAKADAGVPVSLTDPWGRMVSYQIMSESEGAVNVTMSDIASLSSFTSYNAPFPIITASKVNYPGGECAPTADESIYEFNPYEFGSWADDISAFALSKYLGSNITAGSPSECITGFDRIDWVLGTSSMLLNEFICYAELGVNITEIFPSSLIKVVEEFTPADKYGYSLVPNPFKNFTSTTATATSTIYDLDDLYMVDGGEVAHNVPILPLLEPTRNVSVIIVSDNSNDVDGFPDGAAIVDAYNESKTGRLAGRFPIVPAVGNYSTKAQFFGCDDEDAVTVIYLPNHNWTYASNTATLQLTYTPAATDSMISNGNQVATQGEDDSWAACLACGIMLKEKTSLFKMEMNSDFMKNFKPPPFIPPKNAETFKDIQYSSTGHVRQRLDLYLPSPRPQELIPLIVYIHGGAFQFGSKESPLMPTRLLSKGYAIASLDYRLAGDAIFPASVEDCKSAVRWLRVHAGGYGLDPDRFVAFGESAGGHQASMLGVTSPSDGFDAGDHLDVSSAVQGVVPYYGPSDFLQMDAHAPRVGITQKHDPSGSPESLYIGAPDGLQAVPDKVARANPITYISAEKQIPPFFISHGVDDHIVPYHQSVLLYEALKKAGVPATFHPVEGADHVFMGITKEQGDELDRKTDEFLASVFGF</sequence>
<dbReference type="GO" id="GO:0005829">
    <property type="term" value="C:cytosol"/>
    <property type="evidence" value="ECO:0007669"/>
    <property type="project" value="TreeGrafter"/>
</dbReference>
<dbReference type="PANTHER" id="PTHR10728">
    <property type="entry name" value="CYTOSOLIC PHOSPHOLIPASE A2"/>
    <property type="match status" value="1"/>
</dbReference>
<dbReference type="PROSITE" id="PS51210">
    <property type="entry name" value="PLA2C"/>
    <property type="match status" value="1"/>
</dbReference>
<reference evidence="12" key="1">
    <citation type="submission" date="2014-12" db="EMBL/GenBank/DDBJ databases">
        <title>Genome Sequence of Valsa Canker Pathogens Uncovers a Specific Adaption of Colonization on Woody Bark.</title>
        <authorList>
            <person name="Yin Z."/>
            <person name="Liu H."/>
            <person name="Gao X."/>
            <person name="Li Z."/>
            <person name="Song N."/>
            <person name="Ke X."/>
            <person name="Dai Q."/>
            <person name="Wu Y."/>
            <person name="Sun Y."/>
            <person name="Xu J.-R."/>
            <person name="Kang Z.K."/>
            <person name="Wang L."/>
            <person name="Huang L."/>
        </authorList>
    </citation>
    <scope>NUCLEOTIDE SEQUENCE [LARGE SCALE GENOMIC DNA]</scope>
    <source>
        <strain evidence="12">SXYL134</strain>
    </source>
</reference>
<proteinExistence type="inferred from homology"/>
<evidence type="ECO:0000259" key="10">
    <source>
        <dbReference type="PROSITE" id="PS51210"/>
    </source>
</evidence>
<keyword evidence="3 9" id="KW-0732">Signal</keyword>
<evidence type="ECO:0000256" key="1">
    <source>
        <dbReference type="ARBA" id="ARBA00008780"/>
    </source>
</evidence>
<dbReference type="InterPro" id="IPR049492">
    <property type="entry name" value="BD-FAE-like_dom"/>
</dbReference>
<dbReference type="Gene3D" id="3.40.1090.10">
    <property type="entry name" value="Cytosolic phospholipase A2 catalytic domain"/>
    <property type="match status" value="1"/>
</dbReference>
<protein>
    <recommendedName>
        <fullName evidence="2 9">Lysophospholipase</fullName>
        <ecNumber evidence="2 9">3.1.1.5</ecNumber>
    </recommendedName>
</protein>
<dbReference type="STRING" id="694573.A0A194UWU2"/>
<feature type="domain" description="PLA2c" evidence="10">
    <location>
        <begin position="26"/>
        <end position="551"/>
    </location>
</feature>
<dbReference type="GO" id="GO:0005783">
    <property type="term" value="C:endoplasmic reticulum"/>
    <property type="evidence" value="ECO:0007669"/>
    <property type="project" value="TreeGrafter"/>
</dbReference>
<keyword evidence="7" id="KW-0325">Glycoprotein</keyword>
<dbReference type="Pfam" id="PF01735">
    <property type="entry name" value="PLA2_B"/>
    <property type="match status" value="1"/>
</dbReference>
<feature type="signal peptide" evidence="9">
    <location>
        <begin position="1"/>
        <end position="16"/>
    </location>
</feature>
<evidence type="ECO:0000256" key="3">
    <source>
        <dbReference type="ARBA" id="ARBA00022729"/>
    </source>
</evidence>
<name>A0A194UWU2_CYTMA</name>
<evidence type="ECO:0000256" key="8">
    <source>
        <dbReference type="PROSITE-ProRule" id="PRU00555"/>
    </source>
</evidence>
<evidence type="ECO:0000256" key="6">
    <source>
        <dbReference type="ARBA" id="ARBA00023098"/>
    </source>
</evidence>
<dbReference type="GO" id="GO:0004622">
    <property type="term" value="F:phosphatidylcholine lysophospholipase activity"/>
    <property type="evidence" value="ECO:0007669"/>
    <property type="project" value="UniProtKB-EC"/>
</dbReference>
<dbReference type="InterPro" id="IPR002642">
    <property type="entry name" value="LysoPLipase_cat_dom"/>
</dbReference>
<dbReference type="SUPFAM" id="SSF52151">
    <property type="entry name" value="FabD/lysophospholipase-like"/>
    <property type="match status" value="1"/>
</dbReference>
<feature type="chain" id="PRO_5008443777" description="Lysophospholipase" evidence="9">
    <location>
        <begin position="17"/>
        <end position="815"/>
    </location>
</feature>
<evidence type="ECO:0000313" key="11">
    <source>
        <dbReference type="EMBL" id="KUI56128.1"/>
    </source>
</evidence>
<accession>A0A194UWU2</accession>
<organism evidence="11 12">
    <name type="scientific">Cytospora mali</name>
    <name type="common">Apple Valsa canker fungus</name>
    <name type="synonym">Valsa mali</name>
    <dbReference type="NCBI Taxonomy" id="578113"/>
    <lineage>
        <taxon>Eukaryota</taxon>
        <taxon>Fungi</taxon>
        <taxon>Dikarya</taxon>
        <taxon>Ascomycota</taxon>
        <taxon>Pezizomycotina</taxon>
        <taxon>Sordariomycetes</taxon>
        <taxon>Sordariomycetidae</taxon>
        <taxon>Diaporthales</taxon>
        <taxon>Cytosporaceae</taxon>
        <taxon>Cytospora</taxon>
    </lineage>
</organism>
<evidence type="ECO:0000256" key="9">
    <source>
        <dbReference type="RuleBase" id="RU362103"/>
    </source>
</evidence>
<keyword evidence="6 8" id="KW-0443">Lipid metabolism</keyword>
<dbReference type="InterPro" id="IPR016035">
    <property type="entry name" value="Acyl_Trfase/lysoPLipase"/>
</dbReference>
<dbReference type="SUPFAM" id="SSF53474">
    <property type="entry name" value="alpha/beta-Hydrolases"/>
    <property type="match status" value="1"/>
</dbReference>
<dbReference type="SMART" id="SM00022">
    <property type="entry name" value="PLAc"/>
    <property type="match status" value="1"/>
</dbReference>
<dbReference type="Pfam" id="PF20434">
    <property type="entry name" value="BD-FAE"/>
    <property type="match status" value="1"/>
</dbReference>
<dbReference type="GO" id="GO:0046475">
    <property type="term" value="P:glycerophospholipid catabolic process"/>
    <property type="evidence" value="ECO:0007669"/>
    <property type="project" value="TreeGrafter"/>
</dbReference>
<dbReference type="OrthoDB" id="4084751at2759"/>
<dbReference type="AlphaFoldDB" id="A0A194UWU2"/>
<dbReference type="GO" id="GO:0004623">
    <property type="term" value="F:phospholipase A2 activity"/>
    <property type="evidence" value="ECO:0007669"/>
    <property type="project" value="TreeGrafter"/>
</dbReference>
<comment type="similarity">
    <text evidence="1 9">Belongs to the lysophospholipase family.</text>
</comment>
<dbReference type="Gene3D" id="3.40.50.1820">
    <property type="entry name" value="alpha/beta hydrolase"/>
    <property type="match status" value="1"/>
</dbReference>
<evidence type="ECO:0000256" key="4">
    <source>
        <dbReference type="ARBA" id="ARBA00022801"/>
    </source>
</evidence>
<gene>
    <name evidence="11" type="ORF">VP1G_03549</name>
</gene>
<comment type="catalytic activity">
    <reaction evidence="9">
        <text>a 1-acyl-sn-glycero-3-phosphocholine + H2O = sn-glycerol 3-phosphocholine + a fatty acid + H(+)</text>
        <dbReference type="Rhea" id="RHEA:15177"/>
        <dbReference type="ChEBI" id="CHEBI:15377"/>
        <dbReference type="ChEBI" id="CHEBI:15378"/>
        <dbReference type="ChEBI" id="CHEBI:16870"/>
        <dbReference type="ChEBI" id="CHEBI:28868"/>
        <dbReference type="ChEBI" id="CHEBI:58168"/>
        <dbReference type="EC" id="3.1.1.5"/>
    </reaction>
</comment>
<evidence type="ECO:0000256" key="5">
    <source>
        <dbReference type="ARBA" id="ARBA00022963"/>
    </source>
</evidence>
<dbReference type="EC" id="3.1.1.5" evidence="2 9"/>
<evidence type="ECO:0000313" key="12">
    <source>
        <dbReference type="Proteomes" id="UP000078576"/>
    </source>
</evidence>
<dbReference type="InterPro" id="IPR029058">
    <property type="entry name" value="AB_hydrolase_fold"/>
</dbReference>
<dbReference type="EMBL" id="KN714686">
    <property type="protein sequence ID" value="KUI56128.1"/>
    <property type="molecule type" value="Genomic_DNA"/>
</dbReference>